<feature type="transmembrane region" description="Helical" evidence="1">
    <location>
        <begin position="58"/>
        <end position="78"/>
    </location>
</feature>
<keyword evidence="1" id="KW-0472">Membrane</keyword>
<proteinExistence type="predicted"/>
<dbReference type="EnsemblMetazoa" id="XM_022788874">
    <property type="protein sequence ID" value="XP_022644609"/>
    <property type="gene ID" value="LOC111243390"/>
</dbReference>
<sequence>MYRDARRSVQQLAFISHQILPKLGQEDIGNISKLFLELLKLNAQNASDIQVKNSTNRILVAGSMIASVFSAIMVSSSVKATMMRRDPTERIKTVAELLKKRHHMHPFIPSDTFLTDVFKGDDSEDIRDLLNWIEHDGYSAVDRLLIPETIRGLLNGTMFTLSNCEMMAIYIAHVYYSLPEKHRGYIICLEQKLFGAPLVWYYRNALPDTFILEFNRRTTWLFESPSRFVFDFKYTAIPKHRYARSTSLSGDAIIDALRVSEVLGCFYVFATGIGGAFIIVLFEMLAAVVAPSCRSAVNRLKANLDH</sequence>
<dbReference type="OrthoDB" id="10458435at2759"/>
<dbReference type="GeneID" id="111243390"/>
<dbReference type="Proteomes" id="UP000594260">
    <property type="component" value="Unplaced"/>
</dbReference>
<keyword evidence="1" id="KW-1133">Transmembrane helix</keyword>
<dbReference type="AlphaFoldDB" id="A0A7M7IZ50"/>
<reference evidence="2" key="1">
    <citation type="submission" date="2021-01" db="UniProtKB">
        <authorList>
            <consortium name="EnsemblMetazoa"/>
        </authorList>
    </citation>
    <scope>IDENTIFICATION</scope>
</reference>
<evidence type="ECO:0000313" key="3">
    <source>
        <dbReference type="Proteomes" id="UP000594260"/>
    </source>
</evidence>
<dbReference type="InParanoid" id="A0A7M7IZ50"/>
<protein>
    <submittedName>
        <fullName evidence="2">Uncharacterized protein</fullName>
    </submittedName>
</protein>
<organism evidence="2 3">
    <name type="scientific">Varroa destructor</name>
    <name type="common">Honeybee mite</name>
    <dbReference type="NCBI Taxonomy" id="109461"/>
    <lineage>
        <taxon>Eukaryota</taxon>
        <taxon>Metazoa</taxon>
        <taxon>Ecdysozoa</taxon>
        <taxon>Arthropoda</taxon>
        <taxon>Chelicerata</taxon>
        <taxon>Arachnida</taxon>
        <taxon>Acari</taxon>
        <taxon>Parasitiformes</taxon>
        <taxon>Mesostigmata</taxon>
        <taxon>Gamasina</taxon>
        <taxon>Dermanyssoidea</taxon>
        <taxon>Varroidae</taxon>
        <taxon>Varroa</taxon>
    </lineage>
</organism>
<name>A0A7M7IZ50_VARDE</name>
<dbReference type="RefSeq" id="XP_022644609.1">
    <property type="nucleotide sequence ID" value="XM_022788874.1"/>
</dbReference>
<accession>A0A7M7IZ50</accession>
<evidence type="ECO:0000256" key="1">
    <source>
        <dbReference type="SAM" id="Phobius"/>
    </source>
</evidence>
<feature type="transmembrane region" description="Helical" evidence="1">
    <location>
        <begin position="266"/>
        <end position="290"/>
    </location>
</feature>
<evidence type="ECO:0000313" key="2">
    <source>
        <dbReference type="EnsemblMetazoa" id="XP_022644609"/>
    </source>
</evidence>
<dbReference type="KEGG" id="vde:111243390"/>
<keyword evidence="1" id="KW-0812">Transmembrane</keyword>
<keyword evidence="3" id="KW-1185">Reference proteome</keyword>